<accession>S5VWP7</accession>
<dbReference type="Proteomes" id="UP000015423">
    <property type="component" value="Chromosome"/>
</dbReference>
<dbReference type="GO" id="GO:0008168">
    <property type="term" value="F:methyltransferase activity"/>
    <property type="evidence" value="ECO:0007669"/>
    <property type="project" value="UniProtKB-KW"/>
</dbReference>
<dbReference type="KEGG" id="sci:B446_27560"/>
<organism evidence="1 2">
    <name type="scientific">Streptomyces collinus (strain DSM 40733 / Tue 365)</name>
    <dbReference type="NCBI Taxonomy" id="1214242"/>
    <lineage>
        <taxon>Bacteria</taxon>
        <taxon>Bacillati</taxon>
        <taxon>Actinomycetota</taxon>
        <taxon>Actinomycetes</taxon>
        <taxon>Kitasatosporales</taxon>
        <taxon>Streptomycetaceae</taxon>
        <taxon>Streptomyces</taxon>
    </lineage>
</organism>
<dbReference type="EMBL" id="CP006259">
    <property type="protein sequence ID" value="AGS72320.1"/>
    <property type="molecule type" value="Genomic_DNA"/>
</dbReference>
<proteinExistence type="predicted"/>
<keyword evidence="1" id="KW-0808">Transferase</keyword>
<keyword evidence="2" id="KW-1185">Reference proteome</keyword>
<dbReference type="PANTHER" id="PTHR40036:SF1">
    <property type="entry name" value="MACROCIN O-METHYLTRANSFERASE"/>
    <property type="match status" value="1"/>
</dbReference>
<dbReference type="HOGENOM" id="CLU_094130_0_0_11"/>
<name>S5VWP7_STRC3</name>
<protein>
    <submittedName>
        <fullName evidence="1">Putative O-methyltransferase</fullName>
    </submittedName>
</protein>
<reference evidence="1 2" key="2">
    <citation type="journal article" date="2013" name="J. Biotechnol.">
        <title>Complete genome sequence of the kirromycin producer Streptomyces collinus Tu 365 consisting of a linear chromosome and two linear plasmids.</title>
        <authorList>
            <person name="Ruckert C."/>
            <person name="Szczepanowski R."/>
            <person name="Albersmeier A."/>
            <person name="Goesmann A."/>
            <person name="Iftime D."/>
            <person name="Musiol E.M."/>
            <person name="Blin K."/>
            <person name="Wohlleben W."/>
            <person name="Puhler A."/>
            <person name="Kalinowski J."/>
            <person name="Weber T."/>
        </authorList>
    </citation>
    <scope>NUCLEOTIDE SEQUENCE [LARGE SCALE GENOMIC DNA]</scope>
    <source>
        <strain evidence="2">DSM 40733 / Tue 365</strain>
    </source>
</reference>
<gene>
    <name evidence="1" type="ORF">B446_27560</name>
</gene>
<reference evidence="2" key="1">
    <citation type="submission" date="2012-10" db="EMBL/GenBank/DDBJ databases">
        <title>The complete genome sequence of Streptomyces collinus Tu 365.</title>
        <authorList>
            <person name="Ruckert C."/>
            <person name="Szczepanowski R."/>
            <person name="Goesmann A."/>
            <person name="Pross E.K."/>
            <person name="Musiol E.M."/>
            <person name="Blin K."/>
            <person name="Wohlleben W."/>
            <person name="Puhler A."/>
            <person name="Weber T."/>
            <person name="Kalinowski J."/>
        </authorList>
    </citation>
    <scope>NUCLEOTIDE SEQUENCE [LARGE SCALE GENOMIC DNA]</scope>
    <source>
        <strain evidence="2">DSM 40733 / Tue 365</strain>
    </source>
</reference>
<keyword evidence="1" id="KW-0489">Methyltransferase</keyword>
<dbReference type="PATRIC" id="fig|1214242.5.peg.5646"/>
<dbReference type="eggNOG" id="COG4122">
    <property type="taxonomic scope" value="Bacteria"/>
</dbReference>
<dbReference type="PANTHER" id="PTHR40036">
    <property type="entry name" value="MACROCIN O-METHYLTRANSFERASE"/>
    <property type="match status" value="1"/>
</dbReference>
<dbReference type="GO" id="GO:0032259">
    <property type="term" value="P:methylation"/>
    <property type="evidence" value="ECO:0007669"/>
    <property type="project" value="UniProtKB-KW"/>
</dbReference>
<dbReference type="InterPro" id="IPR008884">
    <property type="entry name" value="TylF_MeTrfase"/>
</dbReference>
<sequence>MTLMDPTLKDLREWLLREHSGTVCADRLSVIAGELADMTARGLPGAVVELGCYRGAMALWIRSVLDSLGDHDREIHVYDSFQGMPAPGAQDSDHLAAGELRSFPDDVRATHAAWGRPGPAIHPGWFDETLPKELPDEIAFAYLDGDFYDSTLRGLTHCVTRLVPTGVLLVDDYADTAVNPRAWDGLPGVKRACDAYFGAPSPVTVVVGEGDLAFGRYEKPGSLG</sequence>
<dbReference type="InterPro" id="IPR029063">
    <property type="entry name" value="SAM-dependent_MTases_sf"/>
</dbReference>
<dbReference type="Pfam" id="PF05711">
    <property type="entry name" value="TylF"/>
    <property type="match status" value="1"/>
</dbReference>
<evidence type="ECO:0000313" key="2">
    <source>
        <dbReference type="Proteomes" id="UP000015423"/>
    </source>
</evidence>
<dbReference type="Gene3D" id="3.40.50.150">
    <property type="entry name" value="Vaccinia Virus protein VP39"/>
    <property type="match status" value="1"/>
</dbReference>
<dbReference type="STRING" id="1214242.B446_27560"/>
<dbReference type="AlphaFoldDB" id="S5VWP7"/>
<dbReference type="SUPFAM" id="SSF53335">
    <property type="entry name" value="S-adenosyl-L-methionine-dependent methyltransferases"/>
    <property type="match status" value="1"/>
</dbReference>
<evidence type="ECO:0000313" key="1">
    <source>
        <dbReference type="EMBL" id="AGS72320.1"/>
    </source>
</evidence>